<name>A0A7R8Z524_TIMDO</name>
<accession>A0A7R8Z524</accession>
<dbReference type="AlphaFoldDB" id="A0A7R8Z524"/>
<evidence type="ECO:0000313" key="1">
    <source>
        <dbReference type="EMBL" id="CAD7194268.1"/>
    </source>
</evidence>
<organism evidence="1">
    <name type="scientific">Timema douglasi</name>
    <name type="common">Walking stick</name>
    <dbReference type="NCBI Taxonomy" id="61478"/>
    <lineage>
        <taxon>Eukaryota</taxon>
        <taxon>Metazoa</taxon>
        <taxon>Ecdysozoa</taxon>
        <taxon>Arthropoda</taxon>
        <taxon>Hexapoda</taxon>
        <taxon>Insecta</taxon>
        <taxon>Pterygota</taxon>
        <taxon>Neoptera</taxon>
        <taxon>Polyneoptera</taxon>
        <taxon>Phasmatodea</taxon>
        <taxon>Timematodea</taxon>
        <taxon>Timematoidea</taxon>
        <taxon>Timematidae</taxon>
        <taxon>Timema</taxon>
    </lineage>
</organism>
<proteinExistence type="predicted"/>
<dbReference type="EMBL" id="OA564424">
    <property type="protein sequence ID" value="CAD7194268.1"/>
    <property type="molecule type" value="Genomic_DNA"/>
</dbReference>
<sequence length="96" mass="10647">MVEGRGMQLGVCVRQQVCNVIFEHGVGVEFIRILPETHTPQLTNLFCECAPNDDVLALSSRSLKPILREGGREGERRRVFMGTVDGASYRTGLAEK</sequence>
<gene>
    <name evidence="1" type="ORF">TDIB3V08_LOCUS695</name>
</gene>
<reference evidence="1" key="1">
    <citation type="submission" date="2020-11" db="EMBL/GenBank/DDBJ databases">
        <authorList>
            <person name="Tran Van P."/>
        </authorList>
    </citation>
    <scope>NUCLEOTIDE SEQUENCE</scope>
</reference>
<protein>
    <submittedName>
        <fullName evidence="1">Uncharacterized protein</fullName>
    </submittedName>
</protein>